<protein>
    <submittedName>
        <fullName evidence="10">Acyl-dehydrogenase</fullName>
    </submittedName>
</protein>
<dbReference type="InterPro" id="IPR013786">
    <property type="entry name" value="AcylCoA_DH/ox_N"/>
</dbReference>
<evidence type="ECO:0000256" key="4">
    <source>
        <dbReference type="ARBA" id="ARBA00022827"/>
    </source>
</evidence>
<dbReference type="InterPro" id="IPR050741">
    <property type="entry name" value="Acyl-CoA_dehydrogenase"/>
</dbReference>
<dbReference type="PROSITE" id="PS00072">
    <property type="entry name" value="ACYL_COA_DH_1"/>
    <property type="match status" value="1"/>
</dbReference>
<proteinExistence type="inferred from homology"/>
<comment type="caution">
    <text evidence="10">The sequence shown here is derived from an EMBL/GenBank/DDBJ whole genome shotgun (WGS) entry which is preliminary data.</text>
</comment>
<dbReference type="InterPro" id="IPR009100">
    <property type="entry name" value="AcylCoA_DH/oxidase_NM_dom_sf"/>
</dbReference>
<dbReference type="GO" id="GO:0033539">
    <property type="term" value="P:fatty acid beta-oxidation using acyl-CoA dehydrogenase"/>
    <property type="evidence" value="ECO:0007669"/>
    <property type="project" value="TreeGrafter"/>
</dbReference>
<reference evidence="10 11" key="1">
    <citation type="journal article" date="2017" name="Mol. Ecol.">
        <title>Comparative and population genomic landscape of Phellinus noxius: A hypervariable fungus causing root rot in trees.</title>
        <authorList>
            <person name="Chung C.L."/>
            <person name="Lee T.J."/>
            <person name="Akiba M."/>
            <person name="Lee H.H."/>
            <person name="Kuo T.H."/>
            <person name="Liu D."/>
            <person name="Ke H.M."/>
            <person name="Yokoi T."/>
            <person name="Roa M.B."/>
            <person name="Lu M.J."/>
            <person name="Chang Y.Y."/>
            <person name="Ann P.J."/>
            <person name="Tsai J.N."/>
            <person name="Chen C.Y."/>
            <person name="Tzean S.S."/>
            <person name="Ota Y."/>
            <person name="Hattori T."/>
            <person name="Sahashi N."/>
            <person name="Liou R.F."/>
            <person name="Kikuchi T."/>
            <person name="Tsai I.J."/>
        </authorList>
    </citation>
    <scope>NUCLEOTIDE SEQUENCE [LARGE SCALE GENOMIC DNA]</scope>
    <source>
        <strain evidence="10 11">FFPRI411160</strain>
    </source>
</reference>
<organism evidence="10 11">
    <name type="scientific">Pyrrhoderma noxium</name>
    <dbReference type="NCBI Taxonomy" id="2282107"/>
    <lineage>
        <taxon>Eukaryota</taxon>
        <taxon>Fungi</taxon>
        <taxon>Dikarya</taxon>
        <taxon>Basidiomycota</taxon>
        <taxon>Agaricomycotina</taxon>
        <taxon>Agaricomycetes</taxon>
        <taxon>Hymenochaetales</taxon>
        <taxon>Hymenochaetaceae</taxon>
        <taxon>Pyrrhoderma</taxon>
    </lineage>
</organism>
<evidence type="ECO:0000256" key="6">
    <source>
        <dbReference type="RuleBase" id="RU362125"/>
    </source>
</evidence>
<sequence length="461" mass="50197">MSSPAGRVPFGEASWVGGGDGDSLYRGGSHRRLRTWIREFLEKEIFPDVLKWEAEGVVPREVYGLMARKGLLLPTLPRKYRNGENLPADVPDHEWDLFHTVLINEELCRSPAVGTIFALTGGNNIGCPPILNYGSEEQKEYYLPKVREGKISFCLAVTEPGAGSDVAGISTTATPDPQDPSVFIVNGNKKWITNGTFADYATMLVRTSTSSSTSAHESTRTLSLLIVPLKTSSGSHPPGVTIRPIHVSGLSTSGTAMISLRDVRVPRKNVIGKEGEGFGMVMGNFNPERLMLASSALVLARTCLVDAWGHAMRRKTFGKKLVGNQVIRAKLASMTRALESTYAWYERIVFEIEQAAGRLDLTKDGTKDYAAVYSQPEVGARLALLKVQAGKTLEYLSREAQQILGGAGMTRDGVGARVEQISRDTRVFVVGGGSEEILDDLGVRLAMLSLKRTKGTRNVKL</sequence>
<evidence type="ECO:0000259" key="9">
    <source>
        <dbReference type="Pfam" id="PF02771"/>
    </source>
</evidence>
<evidence type="ECO:0000256" key="3">
    <source>
        <dbReference type="ARBA" id="ARBA00022630"/>
    </source>
</evidence>
<keyword evidence="11" id="KW-1185">Reference proteome</keyword>
<dbReference type="PANTHER" id="PTHR48083:SF17">
    <property type="entry name" value="ACYL-COA DEHYDROGENASE (AFU_ORTHOLOGUE AFUA_2G16630)-RELATED"/>
    <property type="match status" value="1"/>
</dbReference>
<dbReference type="Gene3D" id="1.10.540.10">
    <property type="entry name" value="Acyl-CoA dehydrogenase/oxidase, N-terminal domain"/>
    <property type="match status" value="1"/>
</dbReference>
<dbReference type="OrthoDB" id="2588832at2759"/>
<comment type="cofactor">
    <cofactor evidence="1 6">
        <name>FAD</name>
        <dbReference type="ChEBI" id="CHEBI:57692"/>
    </cofactor>
</comment>
<feature type="domain" description="Acyl-CoA dehydrogenase/oxidase N-terminal" evidence="9">
    <location>
        <begin position="30"/>
        <end position="149"/>
    </location>
</feature>
<comment type="similarity">
    <text evidence="2 6">Belongs to the acyl-CoA dehydrogenase family.</text>
</comment>
<dbReference type="GO" id="GO:0003995">
    <property type="term" value="F:acyl-CoA dehydrogenase activity"/>
    <property type="evidence" value="ECO:0007669"/>
    <property type="project" value="InterPro"/>
</dbReference>
<dbReference type="InterPro" id="IPR036250">
    <property type="entry name" value="AcylCo_DH-like_C"/>
</dbReference>
<keyword evidence="4 6" id="KW-0274">FAD</keyword>
<dbReference type="Pfam" id="PF00441">
    <property type="entry name" value="Acyl-CoA_dh_1"/>
    <property type="match status" value="1"/>
</dbReference>
<dbReference type="STRING" id="2282107.A0A286UKU6"/>
<dbReference type="SUPFAM" id="SSF47203">
    <property type="entry name" value="Acyl-CoA dehydrogenase C-terminal domain-like"/>
    <property type="match status" value="1"/>
</dbReference>
<evidence type="ECO:0000313" key="11">
    <source>
        <dbReference type="Proteomes" id="UP000217199"/>
    </source>
</evidence>
<evidence type="ECO:0000256" key="2">
    <source>
        <dbReference type="ARBA" id="ARBA00009347"/>
    </source>
</evidence>
<dbReference type="Gene3D" id="1.20.140.10">
    <property type="entry name" value="Butyryl-CoA Dehydrogenase, subunit A, domain 3"/>
    <property type="match status" value="1"/>
</dbReference>
<dbReference type="InterPro" id="IPR006091">
    <property type="entry name" value="Acyl-CoA_Oxase/DH_mid-dom"/>
</dbReference>
<dbReference type="SUPFAM" id="SSF56645">
    <property type="entry name" value="Acyl-CoA dehydrogenase NM domain-like"/>
    <property type="match status" value="1"/>
</dbReference>
<dbReference type="InterPro" id="IPR006089">
    <property type="entry name" value="Acyl-CoA_DH_CS"/>
</dbReference>
<evidence type="ECO:0000256" key="5">
    <source>
        <dbReference type="ARBA" id="ARBA00023002"/>
    </source>
</evidence>
<evidence type="ECO:0000256" key="1">
    <source>
        <dbReference type="ARBA" id="ARBA00001974"/>
    </source>
</evidence>
<dbReference type="Gene3D" id="2.40.110.10">
    <property type="entry name" value="Butyryl-CoA Dehydrogenase, subunit A, domain 2"/>
    <property type="match status" value="1"/>
</dbReference>
<dbReference type="AlphaFoldDB" id="A0A286UKU6"/>
<evidence type="ECO:0000259" key="8">
    <source>
        <dbReference type="Pfam" id="PF02770"/>
    </source>
</evidence>
<dbReference type="PANTHER" id="PTHR48083">
    <property type="entry name" value="MEDIUM-CHAIN SPECIFIC ACYL-COA DEHYDROGENASE, MITOCHONDRIAL-RELATED"/>
    <property type="match status" value="1"/>
</dbReference>
<dbReference type="InParanoid" id="A0A286UKU6"/>
<dbReference type="GO" id="GO:0050660">
    <property type="term" value="F:flavin adenine dinucleotide binding"/>
    <property type="evidence" value="ECO:0007669"/>
    <property type="project" value="InterPro"/>
</dbReference>
<dbReference type="Proteomes" id="UP000217199">
    <property type="component" value="Unassembled WGS sequence"/>
</dbReference>
<dbReference type="InterPro" id="IPR037069">
    <property type="entry name" value="AcylCoA_DH/ox_N_sf"/>
</dbReference>
<keyword evidence="5 6" id="KW-0560">Oxidoreductase</keyword>
<evidence type="ECO:0000259" key="7">
    <source>
        <dbReference type="Pfam" id="PF00441"/>
    </source>
</evidence>
<keyword evidence="3 6" id="KW-0285">Flavoprotein</keyword>
<dbReference type="Pfam" id="PF02770">
    <property type="entry name" value="Acyl-CoA_dh_M"/>
    <property type="match status" value="1"/>
</dbReference>
<dbReference type="InterPro" id="IPR009075">
    <property type="entry name" value="AcylCo_DH/oxidase_C"/>
</dbReference>
<dbReference type="GO" id="GO:0005737">
    <property type="term" value="C:cytoplasm"/>
    <property type="evidence" value="ECO:0007669"/>
    <property type="project" value="TreeGrafter"/>
</dbReference>
<dbReference type="Pfam" id="PF02771">
    <property type="entry name" value="Acyl-CoA_dh_N"/>
    <property type="match status" value="1"/>
</dbReference>
<feature type="domain" description="Acyl-CoA oxidase/dehydrogenase middle" evidence="8">
    <location>
        <begin position="154"/>
        <end position="263"/>
    </location>
</feature>
<dbReference type="InterPro" id="IPR046373">
    <property type="entry name" value="Acyl-CoA_Oxase/DH_mid-dom_sf"/>
</dbReference>
<dbReference type="EMBL" id="NBII01000004">
    <property type="protein sequence ID" value="PAV20188.1"/>
    <property type="molecule type" value="Genomic_DNA"/>
</dbReference>
<evidence type="ECO:0000313" key="10">
    <source>
        <dbReference type="EMBL" id="PAV20188.1"/>
    </source>
</evidence>
<name>A0A286UKU6_9AGAM</name>
<gene>
    <name evidence="10" type="ORF">PNOK_0512200</name>
</gene>
<feature type="domain" description="Acyl-CoA dehydrogenase/oxidase C-terminal" evidence="7">
    <location>
        <begin position="275"/>
        <end position="438"/>
    </location>
</feature>
<accession>A0A286UKU6</accession>